<evidence type="ECO:0000313" key="4">
    <source>
        <dbReference type="Proteomes" id="UP001174691"/>
    </source>
</evidence>
<feature type="coiled-coil region" evidence="1">
    <location>
        <begin position="193"/>
        <end position="267"/>
    </location>
</feature>
<keyword evidence="4" id="KW-1185">Reference proteome</keyword>
<protein>
    <submittedName>
        <fullName evidence="3">Uncharacterized protein</fullName>
    </submittedName>
</protein>
<gene>
    <name evidence="3" type="ORF">NKR19_g3490</name>
</gene>
<feature type="coiled-coil region" evidence="1">
    <location>
        <begin position="81"/>
        <end position="136"/>
    </location>
</feature>
<dbReference type="Proteomes" id="UP001174691">
    <property type="component" value="Unassembled WGS sequence"/>
</dbReference>
<name>A0AA38SEN1_9PEZI</name>
<evidence type="ECO:0000256" key="2">
    <source>
        <dbReference type="SAM" id="MobiDB-lite"/>
    </source>
</evidence>
<feature type="compositionally biased region" description="Polar residues" evidence="2">
    <location>
        <begin position="148"/>
        <end position="160"/>
    </location>
</feature>
<evidence type="ECO:0000256" key="1">
    <source>
        <dbReference type="SAM" id="Coils"/>
    </source>
</evidence>
<reference evidence="3" key="1">
    <citation type="submission" date="2022-07" db="EMBL/GenBank/DDBJ databases">
        <title>Fungi with potential for degradation of polypropylene.</title>
        <authorList>
            <person name="Gostincar C."/>
        </authorList>
    </citation>
    <scope>NUCLEOTIDE SEQUENCE</scope>
    <source>
        <strain evidence="3">EXF-13287</strain>
    </source>
</reference>
<dbReference type="AlphaFoldDB" id="A0AA38SEN1"/>
<sequence length="313" mass="34019">MSSSSLAASGTQNRAVTNASNWDQQQQQATYGIDNMSIHDAHQRKAQNISTIEENGHQFETTGGYPFQEVAAAIQGTPDQIAGLHAEIQRLRADAEAEQRTLDDMLAQLTSVQEDLDDARARLATKEAECAGLHARLLAGSPQAVMSPGSTHSGLSTATGHSPWAPPQPSPSPEIQQRINELMVGLGIKDELLRAREAELADERNARAQAARELQSAQARAAALEREKRELADMLMTAQAGPSPAEASRQNEEVEQLRQQVQFFKTNSERVGRQVRDLKGTNRRLGEDLAAKARELADERSLSLALKMQTGAA</sequence>
<evidence type="ECO:0000313" key="3">
    <source>
        <dbReference type="EMBL" id="KAJ9158281.1"/>
    </source>
</evidence>
<dbReference type="EMBL" id="JANBVN010000039">
    <property type="protein sequence ID" value="KAJ9158281.1"/>
    <property type="molecule type" value="Genomic_DNA"/>
</dbReference>
<organism evidence="3 4">
    <name type="scientific">Coniochaeta hoffmannii</name>
    <dbReference type="NCBI Taxonomy" id="91930"/>
    <lineage>
        <taxon>Eukaryota</taxon>
        <taxon>Fungi</taxon>
        <taxon>Dikarya</taxon>
        <taxon>Ascomycota</taxon>
        <taxon>Pezizomycotina</taxon>
        <taxon>Sordariomycetes</taxon>
        <taxon>Sordariomycetidae</taxon>
        <taxon>Coniochaetales</taxon>
        <taxon>Coniochaetaceae</taxon>
        <taxon>Coniochaeta</taxon>
    </lineage>
</organism>
<accession>A0AA38SEN1</accession>
<proteinExistence type="predicted"/>
<comment type="caution">
    <text evidence="3">The sequence shown here is derived from an EMBL/GenBank/DDBJ whole genome shotgun (WGS) entry which is preliminary data.</text>
</comment>
<keyword evidence="1" id="KW-0175">Coiled coil</keyword>
<feature type="region of interest" description="Disordered" evidence="2">
    <location>
        <begin position="1"/>
        <end position="30"/>
    </location>
</feature>
<feature type="region of interest" description="Disordered" evidence="2">
    <location>
        <begin position="144"/>
        <end position="173"/>
    </location>
</feature>